<name>A0A165EWC8_9BASI</name>
<accession>A0A165EWC8</accession>
<organism evidence="2 3">
    <name type="scientific">Calocera cornea HHB12733</name>
    <dbReference type="NCBI Taxonomy" id="1353952"/>
    <lineage>
        <taxon>Eukaryota</taxon>
        <taxon>Fungi</taxon>
        <taxon>Dikarya</taxon>
        <taxon>Basidiomycota</taxon>
        <taxon>Agaricomycotina</taxon>
        <taxon>Dacrymycetes</taxon>
        <taxon>Dacrymycetales</taxon>
        <taxon>Dacrymycetaceae</taxon>
        <taxon>Calocera</taxon>
    </lineage>
</organism>
<protein>
    <submittedName>
        <fullName evidence="2">Uncharacterized protein</fullName>
    </submittedName>
</protein>
<sequence>MDRPLRPRRGSSLFDWLAPKPKEPRGPRERRPSNWPGHHNARPAPFAHARTLPAMPAVPHVPIFGTSLVGSPDRNSPPLPGNKTATTFFDHFHAVSVCFSSPLCSDTKPKVEW</sequence>
<feature type="region of interest" description="Disordered" evidence="1">
    <location>
        <begin position="1"/>
        <end position="45"/>
    </location>
</feature>
<dbReference type="InParanoid" id="A0A165EWC8"/>
<proteinExistence type="predicted"/>
<dbReference type="Proteomes" id="UP000076842">
    <property type="component" value="Unassembled WGS sequence"/>
</dbReference>
<dbReference type="AlphaFoldDB" id="A0A165EWC8"/>
<reference evidence="2 3" key="1">
    <citation type="journal article" date="2016" name="Mol. Biol. Evol.">
        <title>Comparative Genomics of Early-Diverging Mushroom-Forming Fungi Provides Insights into the Origins of Lignocellulose Decay Capabilities.</title>
        <authorList>
            <person name="Nagy L.G."/>
            <person name="Riley R."/>
            <person name="Tritt A."/>
            <person name="Adam C."/>
            <person name="Daum C."/>
            <person name="Floudas D."/>
            <person name="Sun H."/>
            <person name="Yadav J.S."/>
            <person name="Pangilinan J."/>
            <person name="Larsson K.H."/>
            <person name="Matsuura K."/>
            <person name="Barry K."/>
            <person name="Labutti K."/>
            <person name="Kuo R."/>
            <person name="Ohm R.A."/>
            <person name="Bhattacharya S.S."/>
            <person name="Shirouzu T."/>
            <person name="Yoshinaga Y."/>
            <person name="Martin F.M."/>
            <person name="Grigoriev I.V."/>
            <person name="Hibbett D.S."/>
        </authorList>
    </citation>
    <scope>NUCLEOTIDE SEQUENCE [LARGE SCALE GENOMIC DNA]</scope>
    <source>
        <strain evidence="2 3">HHB12733</strain>
    </source>
</reference>
<keyword evidence="3" id="KW-1185">Reference proteome</keyword>
<evidence type="ECO:0000313" key="2">
    <source>
        <dbReference type="EMBL" id="KZT55657.1"/>
    </source>
</evidence>
<feature type="compositionally biased region" description="Basic and acidic residues" evidence="1">
    <location>
        <begin position="20"/>
        <end position="32"/>
    </location>
</feature>
<evidence type="ECO:0000256" key="1">
    <source>
        <dbReference type="SAM" id="MobiDB-lite"/>
    </source>
</evidence>
<gene>
    <name evidence="2" type="ORF">CALCODRAFT_344712</name>
</gene>
<dbReference type="EMBL" id="KV423991">
    <property type="protein sequence ID" value="KZT55657.1"/>
    <property type="molecule type" value="Genomic_DNA"/>
</dbReference>
<evidence type="ECO:0000313" key="3">
    <source>
        <dbReference type="Proteomes" id="UP000076842"/>
    </source>
</evidence>